<evidence type="ECO:0000259" key="2">
    <source>
        <dbReference type="Pfam" id="PF00582"/>
    </source>
</evidence>
<dbReference type="InterPro" id="IPR014729">
    <property type="entry name" value="Rossmann-like_a/b/a_fold"/>
</dbReference>
<dbReference type="EMBL" id="DSUH01000317">
    <property type="protein sequence ID" value="HGU33890.1"/>
    <property type="molecule type" value="Genomic_DNA"/>
</dbReference>
<dbReference type="PRINTS" id="PR01438">
    <property type="entry name" value="UNVRSLSTRESS"/>
</dbReference>
<dbReference type="SUPFAM" id="SSF52402">
    <property type="entry name" value="Adenine nucleotide alpha hydrolases-like"/>
    <property type="match status" value="1"/>
</dbReference>
<dbReference type="AlphaFoldDB" id="A0A7C4VRA0"/>
<reference evidence="3" key="1">
    <citation type="journal article" date="2020" name="mSystems">
        <title>Genome- and Community-Level Interaction Insights into Carbon Utilization and Element Cycling Functions of Hydrothermarchaeota in Hydrothermal Sediment.</title>
        <authorList>
            <person name="Zhou Z."/>
            <person name="Liu Y."/>
            <person name="Xu W."/>
            <person name="Pan J."/>
            <person name="Luo Z.H."/>
            <person name="Li M."/>
        </authorList>
    </citation>
    <scope>NUCLEOTIDE SEQUENCE [LARGE SCALE GENOMIC DNA]</scope>
    <source>
        <strain evidence="3">SpSt-477</strain>
    </source>
</reference>
<evidence type="ECO:0000313" key="3">
    <source>
        <dbReference type="EMBL" id="HGU33890.1"/>
    </source>
</evidence>
<comment type="caution">
    <text evidence="3">The sequence shown here is derived from an EMBL/GenBank/DDBJ whole genome shotgun (WGS) entry which is preliminary data.</text>
</comment>
<dbReference type="Pfam" id="PF00582">
    <property type="entry name" value="Usp"/>
    <property type="match status" value="1"/>
</dbReference>
<name>A0A7C4VRA0_9BACT</name>
<feature type="domain" description="UspA" evidence="2">
    <location>
        <begin position="7"/>
        <end position="153"/>
    </location>
</feature>
<evidence type="ECO:0000256" key="1">
    <source>
        <dbReference type="ARBA" id="ARBA00008791"/>
    </source>
</evidence>
<accession>A0A7C4VRA0</accession>
<dbReference type="Gene3D" id="3.40.50.620">
    <property type="entry name" value="HUPs"/>
    <property type="match status" value="1"/>
</dbReference>
<organism evidence="3">
    <name type="scientific">Desulfatirhabdium butyrativorans</name>
    <dbReference type="NCBI Taxonomy" id="340467"/>
    <lineage>
        <taxon>Bacteria</taxon>
        <taxon>Pseudomonadati</taxon>
        <taxon>Thermodesulfobacteriota</taxon>
        <taxon>Desulfobacteria</taxon>
        <taxon>Desulfobacterales</taxon>
        <taxon>Desulfatirhabdiaceae</taxon>
        <taxon>Desulfatirhabdium</taxon>
    </lineage>
</organism>
<dbReference type="InterPro" id="IPR006015">
    <property type="entry name" value="Universal_stress_UspA"/>
</dbReference>
<sequence>MTASSERNLLIAVDASENSRKAVDYVGKLLGGVGGDFHITLLHLILEPDADYFPSEEEHRIWIDEKLKESIQLLEGYREVLIAYGFEGDRIRVLTPIRFCPSVSECILEQKDILEYGTIVVGRKGLSPKEEILLGSVSSRLVKLARNCTVWVVNA</sequence>
<dbReference type="CDD" id="cd00293">
    <property type="entry name" value="USP-like"/>
    <property type="match status" value="1"/>
</dbReference>
<protein>
    <submittedName>
        <fullName evidence="3">Universal stress protein</fullName>
    </submittedName>
</protein>
<dbReference type="InterPro" id="IPR006016">
    <property type="entry name" value="UspA"/>
</dbReference>
<gene>
    <name evidence="3" type="ORF">ENS29_13740</name>
</gene>
<comment type="similarity">
    <text evidence="1">Belongs to the universal stress protein A family.</text>
</comment>
<proteinExistence type="inferred from homology"/>